<dbReference type="GO" id="GO:0006355">
    <property type="term" value="P:regulation of DNA-templated transcription"/>
    <property type="evidence" value="ECO:0007669"/>
    <property type="project" value="InterPro"/>
</dbReference>
<dbReference type="EMBL" id="MN233792">
    <property type="protein sequence ID" value="QHB21740.1"/>
    <property type="molecule type" value="Genomic_DNA"/>
</dbReference>
<sequence length="498" mass="57351">MTSVFSLSSFIEKEISYSINLSQDLLYIILSSYIFKKFIQTQEYIDCVDENDVRSRMITGGDFKSTVKTPQTLRKFVHAHDNVLVPLVDRTSVEKFVDRRQVSPVLKKISTCQVWGSSDWPEIEIKYEKVYLDKSVGDSFDSLMVSKQVTLLNLLQNKQEKITKNSYLGSDEILVYLRLEYEYEGETPEVRVLDYLADLVAEIDALSHHQNISPLLPYTTLHNNTIYRKFQDEKLVYSNMTMSASVAVVGDQVDDICRWAHKLDGVRGKGLIVRNFIIIFMDDMQMFSGHFPWLFSINNVVAFQCELIDQLSTVYITDLMHVFKYTYNNRTQYECSLDGYDIDPLSAIECLNYLGETNSVGIWLNGGDGNNRSTTIATDTNNYNKTNAVQIKFQKFMKAPIKVDGYSSVPVDGFVVLDNNFKYVKYKYVKTLELEYNAKEHVFYDLTGPVYNYQIVNANDVSLAHNKIYEVFVDNTNNSINVLKVRSDRIIPQLFITN</sequence>
<gene>
    <name evidence="1" type="primary">lef4</name>
    <name evidence="1" type="ORF">Eudi_ORF81</name>
</gene>
<dbReference type="Proteomes" id="UP000830275">
    <property type="component" value="Segment"/>
</dbReference>
<dbReference type="InterPro" id="IPR007790">
    <property type="entry name" value="LEF-4"/>
</dbReference>
<accession>A0AAE6R6M8</accession>
<proteinExistence type="predicted"/>
<organism evidence="1 2">
    <name type="scientific">Artaxa digramma nucleopolyhedrovirus</name>
    <dbReference type="NCBI Taxonomy" id="3070910"/>
    <lineage>
        <taxon>Viruses</taxon>
        <taxon>Viruses incertae sedis</taxon>
        <taxon>Naldaviricetes</taxon>
        <taxon>Lefavirales</taxon>
        <taxon>Baculoviridae</taxon>
        <taxon>Alphabaculovirus</taxon>
        <taxon>Alphabaculovirus ardigrammae</taxon>
    </lineage>
</organism>
<protein>
    <submittedName>
        <fullName evidence="1">Lef4</fullName>
    </submittedName>
</protein>
<reference evidence="1 2" key="1">
    <citation type="journal article" date="2019" name="Viruses">
        <title>Genome Analysis of a Novel Clade II.b Alphabaculovirus Obtained from Artaxa digramma.</title>
        <authorList>
            <person name="Li J."/>
            <person name="Duan X."/>
            <person name="Wang Q."/>
            <person name="Zhang L."/>
            <person name="Deng F."/>
            <person name="Wang H."/>
            <person name="Hu Z."/>
            <person name="Wang M."/>
            <person name="Wang J."/>
        </authorList>
    </citation>
    <scope>NUCLEOTIDE SEQUENCE [LARGE SCALE GENOMIC DNA]</scope>
    <source>
        <strain evidence="1 2">424</strain>
    </source>
</reference>
<dbReference type="Pfam" id="PF05098">
    <property type="entry name" value="LEF-4"/>
    <property type="match status" value="1"/>
</dbReference>
<evidence type="ECO:0000313" key="2">
    <source>
        <dbReference type="Proteomes" id="UP000830275"/>
    </source>
</evidence>
<evidence type="ECO:0000313" key="1">
    <source>
        <dbReference type="EMBL" id="QHB21740.1"/>
    </source>
</evidence>
<keyword evidence="2" id="KW-1185">Reference proteome</keyword>
<name>A0AAE6R6M8_9ABAC</name>